<dbReference type="SMART" id="SM00448">
    <property type="entry name" value="REC"/>
    <property type="match status" value="1"/>
</dbReference>
<dbReference type="PANTHER" id="PTHR43065">
    <property type="entry name" value="SENSOR HISTIDINE KINASE"/>
    <property type="match status" value="1"/>
</dbReference>
<dbReference type="Proteomes" id="UP000643405">
    <property type="component" value="Unassembled WGS sequence"/>
</dbReference>
<feature type="domain" description="PAS" evidence="12">
    <location>
        <begin position="27"/>
        <end position="97"/>
    </location>
</feature>
<evidence type="ECO:0000256" key="1">
    <source>
        <dbReference type="ARBA" id="ARBA00000085"/>
    </source>
</evidence>
<dbReference type="PRINTS" id="PR00344">
    <property type="entry name" value="BCTRLSENSOR"/>
</dbReference>
<feature type="domain" description="Histidine kinase" evidence="10">
    <location>
        <begin position="306"/>
        <end position="526"/>
    </location>
</feature>
<dbReference type="PROSITE" id="PS50109">
    <property type="entry name" value="HIS_KIN"/>
    <property type="match status" value="1"/>
</dbReference>
<comment type="catalytic activity">
    <reaction evidence="1">
        <text>ATP + protein L-histidine = ADP + protein N-phospho-L-histidine.</text>
        <dbReference type="EC" id="2.7.13.3"/>
    </reaction>
</comment>
<proteinExistence type="predicted"/>
<dbReference type="InterPro" id="IPR000014">
    <property type="entry name" value="PAS"/>
</dbReference>
<dbReference type="InterPro" id="IPR001789">
    <property type="entry name" value="Sig_transdc_resp-reg_receiver"/>
</dbReference>
<dbReference type="PROSITE" id="PS50110">
    <property type="entry name" value="RESPONSE_REGULATORY"/>
    <property type="match status" value="1"/>
</dbReference>
<feature type="domain" description="PAS" evidence="12">
    <location>
        <begin position="158"/>
        <end position="213"/>
    </location>
</feature>
<dbReference type="PANTHER" id="PTHR43065:SF42">
    <property type="entry name" value="TWO-COMPONENT SENSOR PPRA"/>
    <property type="match status" value="1"/>
</dbReference>
<dbReference type="RefSeq" id="WP_188163006.1">
    <property type="nucleotide sequence ID" value="NZ_JACVVX010000001.1"/>
</dbReference>
<evidence type="ECO:0000313" key="14">
    <source>
        <dbReference type="Proteomes" id="UP000643405"/>
    </source>
</evidence>
<feature type="modified residue" description="4-aspartylphosphate" evidence="9">
    <location>
        <position position="599"/>
    </location>
</feature>
<dbReference type="Gene3D" id="3.30.565.10">
    <property type="entry name" value="Histidine kinase-like ATPase, C-terminal domain"/>
    <property type="match status" value="1"/>
</dbReference>
<dbReference type="InterPro" id="IPR011006">
    <property type="entry name" value="CheY-like_superfamily"/>
</dbReference>
<dbReference type="SUPFAM" id="SSF47384">
    <property type="entry name" value="Homodimeric domain of signal transducing histidine kinase"/>
    <property type="match status" value="1"/>
</dbReference>
<evidence type="ECO:0000313" key="13">
    <source>
        <dbReference type="EMBL" id="MBD0413584.1"/>
    </source>
</evidence>
<dbReference type="InterPro" id="IPR036890">
    <property type="entry name" value="HATPase_C_sf"/>
</dbReference>
<keyword evidence="4" id="KW-0808">Transferase</keyword>
<evidence type="ECO:0000259" key="10">
    <source>
        <dbReference type="PROSITE" id="PS50109"/>
    </source>
</evidence>
<name>A0A8J6PEQ1_9HYPH</name>
<keyword evidence="6" id="KW-0418">Kinase</keyword>
<organism evidence="13 14">
    <name type="scientific">Oryzicola mucosus</name>
    <dbReference type="NCBI Taxonomy" id="2767425"/>
    <lineage>
        <taxon>Bacteria</taxon>
        <taxon>Pseudomonadati</taxon>
        <taxon>Pseudomonadota</taxon>
        <taxon>Alphaproteobacteria</taxon>
        <taxon>Hyphomicrobiales</taxon>
        <taxon>Phyllobacteriaceae</taxon>
        <taxon>Oryzicola</taxon>
    </lineage>
</organism>
<dbReference type="PROSITE" id="PS50112">
    <property type="entry name" value="PAS"/>
    <property type="match status" value="2"/>
</dbReference>
<dbReference type="InterPro" id="IPR013767">
    <property type="entry name" value="PAS_fold"/>
</dbReference>
<evidence type="ECO:0000259" key="12">
    <source>
        <dbReference type="PROSITE" id="PS50112"/>
    </source>
</evidence>
<protein>
    <recommendedName>
        <fullName evidence="2">histidine kinase</fullName>
        <ecNumber evidence="2">2.7.13.3</ecNumber>
    </recommendedName>
</protein>
<evidence type="ECO:0000256" key="4">
    <source>
        <dbReference type="ARBA" id="ARBA00022679"/>
    </source>
</evidence>
<dbReference type="SUPFAM" id="SSF55874">
    <property type="entry name" value="ATPase domain of HSP90 chaperone/DNA topoisomerase II/histidine kinase"/>
    <property type="match status" value="1"/>
</dbReference>
<sequence>MIPEAIDRTPRPAKAGIGDVNAIAAVGFDMLQALIDAVPARVVFIDNEHRYRYVNRLFLDFLGLPESEVLGRTPGEVLGEEISAGYHDLLPRIHAGETFRWTGWADYHRFGKRYVEETVLRYAPAGEVLGIISIGLDLTELRQREQELAASAKAQAESSRFHAAVVATAIDCIIVVDDKGDIIEFNPAAEQTFGFKRAEVLGLAVADVIIPPELRGQHVRGMADHALGGGGKLMGRRVEQVGLKADGTRFPVELALSEVNIDGRRLYTAHIRDLTAARQAQTEIERQRDTLYQKEKLAALGSMLSGVAHELNNPLSIVVGQSMMLREQLEAEAAPASSSLRERGMKISQAAERCSRIVKSFLAMARQRKAEPRAVTVETLVQDVLSLLAYGLRSSGIQVSTDIPADLPPIWVDGDQIHQILVNLVINAQQAMDMVPSSARRIFISACKTGANRMELSVQDGGPGVAADIRTRIFDPFFTTKPQEVGTGIGLAVSRGLAESNGGTLDLAEQEAGHGARFVLSLPTGEKIAAKKEFSAETEQASSRRRPLALVVEDESELAELLAELLSCLNVDAVTAEGGEQARTMVTQSVQPFDMVLCDMRMPGGDGPTFYAWLQKDYPHIAERVAFVTGDTLGPSAVHFLQNCGRPLLEKPFTLPDLQALVAQLLDMKSA</sequence>
<dbReference type="CDD" id="cd00156">
    <property type="entry name" value="REC"/>
    <property type="match status" value="1"/>
</dbReference>
<dbReference type="CDD" id="cd00130">
    <property type="entry name" value="PAS"/>
    <property type="match status" value="2"/>
</dbReference>
<keyword evidence="3 9" id="KW-0597">Phosphoprotein</keyword>
<dbReference type="InterPro" id="IPR005467">
    <property type="entry name" value="His_kinase_dom"/>
</dbReference>
<dbReference type="Pfam" id="PF00072">
    <property type="entry name" value="Response_reg"/>
    <property type="match status" value="1"/>
</dbReference>
<dbReference type="GO" id="GO:0005524">
    <property type="term" value="F:ATP binding"/>
    <property type="evidence" value="ECO:0007669"/>
    <property type="project" value="UniProtKB-KW"/>
</dbReference>
<evidence type="ECO:0000259" key="11">
    <source>
        <dbReference type="PROSITE" id="PS50110"/>
    </source>
</evidence>
<dbReference type="CDD" id="cd00082">
    <property type="entry name" value="HisKA"/>
    <property type="match status" value="1"/>
</dbReference>
<evidence type="ECO:0000256" key="9">
    <source>
        <dbReference type="PROSITE-ProRule" id="PRU00169"/>
    </source>
</evidence>
<evidence type="ECO:0000256" key="3">
    <source>
        <dbReference type="ARBA" id="ARBA00022553"/>
    </source>
</evidence>
<dbReference type="SMART" id="SM00387">
    <property type="entry name" value="HATPase_c"/>
    <property type="match status" value="1"/>
</dbReference>
<evidence type="ECO:0000256" key="7">
    <source>
        <dbReference type="ARBA" id="ARBA00022840"/>
    </source>
</evidence>
<dbReference type="InterPro" id="IPR003594">
    <property type="entry name" value="HATPase_dom"/>
</dbReference>
<dbReference type="InterPro" id="IPR003661">
    <property type="entry name" value="HisK_dim/P_dom"/>
</dbReference>
<dbReference type="Gene3D" id="3.40.50.2300">
    <property type="match status" value="1"/>
</dbReference>
<gene>
    <name evidence="13" type="ORF">ICI42_02845</name>
</gene>
<dbReference type="InterPro" id="IPR013656">
    <property type="entry name" value="PAS_4"/>
</dbReference>
<keyword evidence="8" id="KW-0902">Two-component regulatory system</keyword>
<dbReference type="SUPFAM" id="SSF55785">
    <property type="entry name" value="PYP-like sensor domain (PAS domain)"/>
    <property type="match status" value="2"/>
</dbReference>
<dbReference type="Pfam" id="PF00512">
    <property type="entry name" value="HisKA"/>
    <property type="match status" value="1"/>
</dbReference>
<dbReference type="SUPFAM" id="SSF52172">
    <property type="entry name" value="CheY-like"/>
    <property type="match status" value="1"/>
</dbReference>
<dbReference type="GO" id="GO:0006355">
    <property type="term" value="P:regulation of DNA-templated transcription"/>
    <property type="evidence" value="ECO:0007669"/>
    <property type="project" value="InterPro"/>
</dbReference>
<dbReference type="Gene3D" id="3.30.450.20">
    <property type="entry name" value="PAS domain"/>
    <property type="match status" value="2"/>
</dbReference>
<dbReference type="SMART" id="SM00091">
    <property type="entry name" value="PAS"/>
    <property type="match status" value="2"/>
</dbReference>
<dbReference type="InterPro" id="IPR004358">
    <property type="entry name" value="Sig_transdc_His_kin-like_C"/>
</dbReference>
<dbReference type="EC" id="2.7.13.3" evidence="2"/>
<keyword evidence="5" id="KW-0547">Nucleotide-binding</keyword>
<keyword evidence="14" id="KW-1185">Reference proteome</keyword>
<dbReference type="GO" id="GO:0000155">
    <property type="term" value="F:phosphorelay sensor kinase activity"/>
    <property type="evidence" value="ECO:0007669"/>
    <property type="project" value="InterPro"/>
</dbReference>
<comment type="caution">
    <text evidence="13">The sequence shown here is derived from an EMBL/GenBank/DDBJ whole genome shotgun (WGS) entry which is preliminary data.</text>
</comment>
<evidence type="ECO:0000256" key="6">
    <source>
        <dbReference type="ARBA" id="ARBA00022777"/>
    </source>
</evidence>
<evidence type="ECO:0000256" key="8">
    <source>
        <dbReference type="ARBA" id="ARBA00023012"/>
    </source>
</evidence>
<dbReference type="AlphaFoldDB" id="A0A8J6PEQ1"/>
<dbReference type="Gene3D" id="1.10.287.130">
    <property type="match status" value="1"/>
</dbReference>
<dbReference type="NCBIfam" id="TIGR00229">
    <property type="entry name" value="sensory_box"/>
    <property type="match status" value="2"/>
</dbReference>
<dbReference type="SMART" id="SM00388">
    <property type="entry name" value="HisKA"/>
    <property type="match status" value="1"/>
</dbReference>
<accession>A0A8J6PEQ1</accession>
<keyword evidence="7" id="KW-0067">ATP-binding</keyword>
<dbReference type="Pfam" id="PF08448">
    <property type="entry name" value="PAS_4"/>
    <property type="match status" value="1"/>
</dbReference>
<dbReference type="InterPro" id="IPR035965">
    <property type="entry name" value="PAS-like_dom_sf"/>
</dbReference>
<dbReference type="Pfam" id="PF02518">
    <property type="entry name" value="HATPase_c"/>
    <property type="match status" value="1"/>
</dbReference>
<dbReference type="Pfam" id="PF00989">
    <property type="entry name" value="PAS"/>
    <property type="match status" value="1"/>
</dbReference>
<dbReference type="InterPro" id="IPR036097">
    <property type="entry name" value="HisK_dim/P_sf"/>
</dbReference>
<evidence type="ECO:0000256" key="2">
    <source>
        <dbReference type="ARBA" id="ARBA00012438"/>
    </source>
</evidence>
<feature type="domain" description="Response regulatory" evidence="11">
    <location>
        <begin position="548"/>
        <end position="666"/>
    </location>
</feature>
<dbReference type="EMBL" id="JACVVX010000001">
    <property type="protein sequence ID" value="MBD0413584.1"/>
    <property type="molecule type" value="Genomic_DNA"/>
</dbReference>
<reference evidence="13" key="1">
    <citation type="submission" date="2020-09" db="EMBL/GenBank/DDBJ databases">
        <title>Genome seq and assembly of Tianweitania sp.</title>
        <authorList>
            <person name="Chhetri G."/>
        </authorList>
    </citation>
    <scope>NUCLEOTIDE SEQUENCE</scope>
    <source>
        <strain evidence="13">Rool2</strain>
    </source>
</reference>
<evidence type="ECO:0000256" key="5">
    <source>
        <dbReference type="ARBA" id="ARBA00022741"/>
    </source>
</evidence>